<organism evidence="2 3">
    <name type="scientific">Trifolium subterraneum</name>
    <name type="common">Subterranean clover</name>
    <dbReference type="NCBI Taxonomy" id="3900"/>
    <lineage>
        <taxon>Eukaryota</taxon>
        <taxon>Viridiplantae</taxon>
        <taxon>Streptophyta</taxon>
        <taxon>Embryophyta</taxon>
        <taxon>Tracheophyta</taxon>
        <taxon>Spermatophyta</taxon>
        <taxon>Magnoliopsida</taxon>
        <taxon>eudicotyledons</taxon>
        <taxon>Gunneridae</taxon>
        <taxon>Pentapetalae</taxon>
        <taxon>rosids</taxon>
        <taxon>fabids</taxon>
        <taxon>Fabales</taxon>
        <taxon>Fabaceae</taxon>
        <taxon>Papilionoideae</taxon>
        <taxon>50 kb inversion clade</taxon>
        <taxon>NPAAA clade</taxon>
        <taxon>Hologalegina</taxon>
        <taxon>IRL clade</taxon>
        <taxon>Trifolieae</taxon>
        <taxon>Trifolium</taxon>
    </lineage>
</organism>
<sequence>MMKIVTNHMDNLQAQSDMVHKRKKYHKDKAGSSVDGRKISLDPKAGVFWDEDIVTNHGDNLLSPHPTAPHHTHIFYPPKVLFCPR</sequence>
<name>A0A2Z6NGX3_TRISU</name>
<dbReference type="Proteomes" id="UP000242715">
    <property type="component" value="Unassembled WGS sequence"/>
</dbReference>
<reference evidence="3" key="1">
    <citation type="journal article" date="2017" name="Front. Plant Sci.">
        <title>Climate Clever Clovers: New Paradigm to Reduce the Environmental Footprint of Ruminants by Breeding Low Methanogenic Forages Utilizing Haplotype Variation.</title>
        <authorList>
            <person name="Kaur P."/>
            <person name="Appels R."/>
            <person name="Bayer P.E."/>
            <person name="Keeble-Gagnere G."/>
            <person name="Wang J."/>
            <person name="Hirakawa H."/>
            <person name="Shirasawa K."/>
            <person name="Vercoe P."/>
            <person name="Stefanova K."/>
            <person name="Durmic Z."/>
            <person name="Nichols P."/>
            <person name="Revell C."/>
            <person name="Isobe S.N."/>
            <person name="Edwards D."/>
            <person name="Erskine W."/>
        </authorList>
    </citation>
    <scope>NUCLEOTIDE SEQUENCE [LARGE SCALE GENOMIC DNA]</scope>
    <source>
        <strain evidence="3">cv. Daliak</strain>
    </source>
</reference>
<dbReference type="OrthoDB" id="1933275at2759"/>
<gene>
    <name evidence="2" type="ORF">TSUD_162520</name>
</gene>
<keyword evidence="3" id="KW-1185">Reference proteome</keyword>
<evidence type="ECO:0000313" key="2">
    <source>
        <dbReference type="EMBL" id="GAU35680.1"/>
    </source>
</evidence>
<proteinExistence type="predicted"/>
<accession>A0A2Z6NGX3</accession>
<protein>
    <submittedName>
        <fullName evidence="2">Uncharacterized protein</fullName>
    </submittedName>
</protein>
<evidence type="ECO:0000256" key="1">
    <source>
        <dbReference type="SAM" id="MobiDB-lite"/>
    </source>
</evidence>
<dbReference type="AlphaFoldDB" id="A0A2Z6NGX3"/>
<feature type="region of interest" description="Disordered" evidence="1">
    <location>
        <begin position="1"/>
        <end position="38"/>
    </location>
</feature>
<evidence type="ECO:0000313" key="3">
    <source>
        <dbReference type="Proteomes" id="UP000242715"/>
    </source>
</evidence>
<dbReference type="EMBL" id="DF973600">
    <property type="protein sequence ID" value="GAU35680.1"/>
    <property type="molecule type" value="Genomic_DNA"/>
</dbReference>